<gene>
    <name evidence="3" type="ORF">QFZ53_001005</name>
</gene>
<evidence type="ECO:0000256" key="2">
    <source>
        <dbReference type="SAM" id="Phobius"/>
    </source>
</evidence>
<feature type="region of interest" description="Disordered" evidence="1">
    <location>
        <begin position="297"/>
        <end position="326"/>
    </location>
</feature>
<proteinExistence type="predicted"/>
<feature type="transmembrane region" description="Helical" evidence="2">
    <location>
        <begin position="113"/>
        <end position="133"/>
    </location>
</feature>
<evidence type="ECO:0000313" key="4">
    <source>
        <dbReference type="Proteomes" id="UP001244427"/>
    </source>
</evidence>
<dbReference type="RefSeq" id="WP_307294232.1">
    <property type="nucleotide sequence ID" value="NZ_JAUSXV010000001.1"/>
</dbReference>
<accession>A0AAW8EVC6</accession>
<keyword evidence="2" id="KW-1133">Transmembrane helix</keyword>
<evidence type="ECO:0000256" key="1">
    <source>
        <dbReference type="SAM" id="MobiDB-lite"/>
    </source>
</evidence>
<dbReference type="AlphaFoldDB" id="A0AAW8EVC6"/>
<comment type="caution">
    <text evidence="3">The sequence shown here is derived from an EMBL/GenBank/DDBJ whole genome shotgun (WGS) entry which is preliminary data.</text>
</comment>
<feature type="transmembrane region" description="Helical" evidence="2">
    <location>
        <begin position="145"/>
        <end position="164"/>
    </location>
</feature>
<reference evidence="3 4" key="1">
    <citation type="submission" date="2023-07" db="EMBL/GenBank/DDBJ databases">
        <title>Comparative genomics of wheat-associated soil bacteria to identify genetic determinants of phenazine resistance.</title>
        <authorList>
            <person name="Mouncey N."/>
        </authorList>
    </citation>
    <scope>NUCLEOTIDE SEQUENCE [LARGE SCALE GENOMIC DNA]</scope>
    <source>
        <strain evidence="3 4">W4I9-1</strain>
    </source>
</reference>
<evidence type="ECO:0000313" key="3">
    <source>
        <dbReference type="EMBL" id="MDQ0646809.1"/>
    </source>
</evidence>
<name>A0AAW8EVC6_9MICO</name>
<feature type="transmembrane region" description="Helical" evidence="2">
    <location>
        <begin position="75"/>
        <end position="93"/>
    </location>
</feature>
<feature type="transmembrane region" description="Helical" evidence="2">
    <location>
        <begin position="49"/>
        <end position="68"/>
    </location>
</feature>
<dbReference type="Proteomes" id="UP001244427">
    <property type="component" value="Unassembled WGS sequence"/>
</dbReference>
<feature type="transmembrane region" description="Helical" evidence="2">
    <location>
        <begin position="184"/>
        <end position="204"/>
    </location>
</feature>
<organism evidence="3 4">
    <name type="scientific">Microbacterium natoriense</name>
    <dbReference type="NCBI Taxonomy" id="284570"/>
    <lineage>
        <taxon>Bacteria</taxon>
        <taxon>Bacillati</taxon>
        <taxon>Actinomycetota</taxon>
        <taxon>Actinomycetes</taxon>
        <taxon>Micrococcales</taxon>
        <taxon>Microbacteriaceae</taxon>
        <taxon>Microbacterium</taxon>
    </lineage>
</organism>
<feature type="transmembrane region" description="Helical" evidence="2">
    <location>
        <begin position="248"/>
        <end position="273"/>
    </location>
</feature>
<feature type="transmembrane region" description="Helical" evidence="2">
    <location>
        <begin position="211"/>
        <end position="228"/>
    </location>
</feature>
<feature type="compositionally biased region" description="Low complexity" evidence="1">
    <location>
        <begin position="301"/>
        <end position="311"/>
    </location>
</feature>
<feature type="compositionally biased region" description="Pro residues" evidence="1">
    <location>
        <begin position="312"/>
        <end position="326"/>
    </location>
</feature>
<keyword evidence="2" id="KW-0812">Transmembrane</keyword>
<keyword evidence="2" id="KW-0472">Membrane</keyword>
<keyword evidence="4" id="KW-1185">Reference proteome</keyword>
<feature type="transmembrane region" description="Helical" evidence="2">
    <location>
        <begin position="7"/>
        <end position="29"/>
    </location>
</feature>
<protein>
    <submittedName>
        <fullName evidence="3">Uncharacterized protein</fullName>
    </submittedName>
</protein>
<sequence length="326" mass="34224">MRPSTVPARIITAVFSVIVAPVGVGVLNAGGRTWQYAFGAYGGVDAAEFAGPVLLQALGILLLLAVVATGFWSSAGLLAVGVLSVVPIVLALFPVLLLDMYQSPLPMEWVDGMMYGIPLALFPAFGAMGLVLLLSKRYPARPNTALSVVGLFVAPVLLIAGAWLLTLGLARGTLVALQQFRFDFAIDAAASVLAGVILIVAGIMTTRWSPFALLLPALVLLIITPMSLTPVSGFYDLIFRTSMDLSRALLPLLLTGAGVAAALSYVLFTVVLLRARRRARVGGAPIGPYAQPYPYPPAQPYPAAQPAQTYPPAQPPAYPGQPHAQP</sequence>
<dbReference type="EMBL" id="JAUSXV010000001">
    <property type="protein sequence ID" value="MDQ0646809.1"/>
    <property type="molecule type" value="Genomic_DNA"/>
</dbReference>